<evidence type="ECO:0000256" key="2">
    <source>
        <dbReference type="ARBA" id="ARBA00023445"/>
    </source>
</evidence>
<dbReference type="PANTHER" id="PTHR10366">
    <property type="entry name" value="NAD DEPENDENT EPIMERASE/DEHYDRATASE"/>
    <property type="match status" value="1"/>
</dbReference>
<dbReference type="GO" id="GO:0016616">
    <property type="term" value="F:oxidoreductase activity, acting on the CH-OH group of donors, NAD or NADP as acceptor"/>
    <property type="evidence" value="ECO:0007669"/>
    <property type="project" value="TreeGrafter"/>
</dbReference>
<name>A0AAW0CCX9_9AGAR</name>
<dbReference type="Pfam" id="PF01370">
    <property type="entry name" value="Epimerase"/>
    <property type="match status" value="1"/>
</dbReference>
<accession>A0AAW0CCX9</accession>
<dbReference type="InterPro" id="IPR036291">
    <property type="entry name" value="NAD(P)-bd_dom_sf"/>
</dbReference>
<dbReference type="AlphaFoldDB" id="A0AAW0CCX9"/>
<dbReference type="InterPro" id="IPR050425">
    <property type="entry name" value="NAD(P)_dehydrat-like"/>
</dbReference>
<evidence type="ECO:0000313" key="5">
    <source>
        <dbReference type="Proteomes" id="UP001383192"/>
    </source>
</evidence>
<evidence type="ECO:0000313" key="4">
    <source>
        <dbReference type="EMBL" id="KAK7036575.1"/>
    </source>
</evidence>
<reference evidence="4 5" key="1">
    <citation type="submission" date="2024-01" db="EMBL/GenBank/DDBJ databases">
        <title>A draft genome for a cacao thread blight-causing isolate of Paramarasmius palmivorus.</title>
        <authorList>
            <person name="Baruah I.K."/>
            <person name="Bukari Y."/>
            <person name="Amoako-Attah I."/>
            <person name="Meinhardt L.W."/>
            <person name="Bailey B.A."/>
            <person name="Cohen S.P."/>
        </authorList>
    </citation>
    <scope>NUCLEOTIDE SEQUENCE [LARGE SCALE GENOMIC DNA]</scope>
    <source>
        <strain evidence="4 5">GH-12</strain>
    </source>
</reference>
<dbReference type="PANTHER" id="PTHR10366:SF564">
    <property type="entry name" value="STEROL-4-ALPHA-CARBOXYLATE 3-DEHYDROGENASE, DECARBOXYLATING"/>
    <property type="match status" value="1"/>
</dbReference>
<sequence>MPALPDTNRTILITGANGYIASWIVGSLLKKGYIVRAAVRNESRGQQLIDTYRSYGSKLQLYPVGNMQSEGAWDEAVKGVDAIMHTAAQVDLNTVEPADIIEPAVEGVLNILKSTLQYGSSVKRFIYTSTCAAIIDTSEDILTVTEADWNDKRIKEVEEKGKDAHGLTKYSASKTLAEKGIGSVIQSLPSGFSPVIAFWQFYEQHRSEVQWDVVVLNPPWVFGPNAHKIIRPDELNESNRFWFNAVVKGDVFGASPETSPGHGWVDARDVAEAHVLALESPKAGGERIILCAGSPFVWQDFSNPGGKAFRTITFASNKSKELLGLEYRTMEETTRDILRGLE</sequence>
<feature type="domain" description="NAD-dependent epimerase/dehydratase" evidence="3">
    <location>
        <begin position="11"/>
        <end position="178"/>
    </location>
</feature>
<proteinExistence type="inferred from homology"/>
<organism evidence="4 5">
    <name type="scientific">Paramarasmius palmivorus</name>
    <dbReference type="NCBI Taxonomy" id="297713"/>
    <lineage>
        <taxon>Eukaryota</taxon>
        <taxon>Fungi</taxon>
        <taxon>Dikarya</taxon>
        <taxon>Basidiomycota</taxon>
        <taxon>Agaricomycotina</taxon>
        <taxon>Agaricomycetes</taxon>
        <taxon>Agaricomycetidae</taxon>
        <taxon>Agaricales</taxon>
        <taxon>Marasmiineae</taxon>
        <taxon>Marasmiaceae</taxon>
        <taxon>Paramarasmius</taxon>
    </lineage>
</organism>
<dbReference type="SUPFAM" id="SSF51735">
    <property type="entry name" value="NAD(P)-binding Rossmann-fold domains"/>
    <property type="match status" value="1"/>
</dbReference>
<comment type="similarity">
    <text evidence="2">Belongs to the NAD(P)-dependent epimerase/dehydratase family. Dihydroflavonol-4-reductase subfamily.</text>
</comment>
<dbReference type="InterPro" id="IPR001509">
    <property type="entry name" value="Epimerase_deHydtase"/>
</dbReference>
<evidence type="ECO:0000256" key="1">
    <source>
        <dbReference type="ARBA" id="ARBA00023002"/>
    </source>
</evidence>
<keyword evidence="5" id="KW-1185">Reference proteome</keyword>
<comment type="caution">
    <text evidence="4">The sequence shown here is derived from an EMBL/GenBank/DDBJ whole genome shotgun (WGS) entry which is preliminary data.</text>
</comment>
<dbReference type="Proteomes" id="UP001383192">
    <property type="component" value="Unassembled WGS sequence"/>
</dbReference>
<dbReference type="Gene3D" id="3.40.50.720">
    <property type="entry name" value="NAD(P)-binding Rossmann-like Domain"/>
    <property type="match status" value="1"/>
</dbReference>
<keyword evidence="1" id="KW-0560">Oxidoreductase</keyword>
<protein>
    <recommendedName>
        <fullName evidence="3">NAD-dependent epimerase/dehydratase domain-containing protein</fullName>
    </recommendedName>
</protein>
<gene>
    <name evidence="4" type="ORF">VNI00_011508</name>
</gene>
<dbReference type="EMBL" id="JAYKXP010000050">
    <property type="protein sequence ID" value="KAK7036575.1"/>
    <property type="molecule type" value="Genomic_DNA"/>
</dbReference>
<evidence type="ECO:0000259" key="3">
    <source>
        <dbReference type="Pfam" id="PF01370"/>
    </source>
</evidence>